<protein>
    <submittedName>
        <fullName evidence="5">MarR family transcriptional regulator</fullName>
    </submittedName>
</protein>
<dbReference type="PROSITE" id="PS01117">
    <property type="entry name" value="HTH_MARR_1"/>
    <property type="match status" value="1"/>
</dbReference>
<dbReference type="PANTHER" id="PTHR42756:SF1">
    <property type="entry name" value="TRANSCRIPTIONAL REPRESSOR OF EMRAB OPERON"/>
    <property type="match status" value="1"/>
</dbReference>
<gene>
    <name evidence="5" type="ORF">SJI18_07375</name>
</gene>
<keyword evidence="3" id="KW-0804">Transcription</keyword>
<keyword evidence="6" id="KW-1185">Reference proteome</keyword>
<evidence type="ECO:0000256" key="1">
    <source>
        <dbReference type="ARBA" id="ARBA00023015"/>
    </source>
</evidence>
<dbReference type="RefSeq" id="WP_216246505.1">
    <property type="nucleotide sequence ID" value="NZ_JAZHFS010000005.1"/>
</dbReference>
<dbReference type="InterPro" id="IPR000835">
    <property type="entry name" value="HTH_MarR-typ"/>
</dbReference>
<dbReference type="InterPro" id="IPR023187">
    <property type="entry name" value="Tscrpt_reg_MarR-type_CS"/>
</dbReference>
<comment type="caution">
    <text evidence="5">The sequence shown here is derived from an EMBL/GenBank/DDBJ whole genome shotgun (WGS) entry which is preliminary data.</text>
</comment>
<evidence type="ECO:0000313" key="5">
    <source>
        <dbReference type="EMBL" id="MEF2112123.1"/>
    </source>
</evidence>
<dbReference type="SMART" id="SM00347">
    <property type="entry name" value="HTH_MARR"/>
    <property type="match status" value="1"/>
</dbReference>
<organism evidence="5 6">
    <name type="scientific">Clostridium frigoriphilum</name>
    <dbReference type="NCBI Taxonomy" id="443253"/>
    <lineage>
        <taxon>Bacteria</taxon>
        <taxon>Bacillati</taxon>
        <taxon>Bacillota</taxon>
        <taxon>Clostridia</taxon>
        <taxon>Eubacteriales</taxon>
        <taxon>Clostridiaceae</taxon>
        <taxon>Clostridium</taxon>
    </lineage>
</organism>
<dbReference type="PROSITE" id="PS50995">
    <property type="entry name" value="HTH_MARR_2"/>
    <property type="match status" value="1"/>
</dbReference>
<dbReference type="PANTHER" id="PTHR42756">
    <property type="entry name" value="TRANSCRIPTIONAL REGULATOR, MARR"/>
    <property type="match status" value="1"/>
</dbReference>
<keyword evidence="2" id="KW-0238">DNA-binding</keyword>
<evidence type="ECO:0000313" key="6">
    <source>
        <dbReference type="Proteomes" id="UP001498469"/>
    </source>
</evidence>
<accession>A0ABU7UL38</accession>
<sequence>MNNVKSSDLREIVRILVRNLGLLERNKSCCCGVTLAQCHAIVEIGRAKEINLNSLAELLNLEKSTMSRTINNLVNESLVLREIHTENRRYIKIKLTEKGEEIFREIEKTMEDYYTDVISLVPADKREQVLESLQILVDVVNVNKCCNEKESKRL</sequence>
<reference evidence="5 6" key="1">
    <citation type="submission" date="2023-11" db="EMBL/GenBank/DDBJ databases">
        <title>Draft genome sequence of a psychrophilic Clostridium strain from permafrost water brine.</title>
        <authorList>
            <person name="Shcherbakova V.A."/>
            <person name="Trubitsyn V.E."/>
            <person name="Zakharyuk A.G."/>
        </authorList>
    </citation>
    <scope>NUCLEOTIDE SEQUENCE [LARGE SCALE GENOMIC DNA]</scope>
    <source>
        <strain evidence="5 6">14F</strain>
    </source>
</reference>
<dbReference type="Pfam" id="PF01047">
    <property type="entry name" value="MarR"/>
    <property type="match status" value="1"/>
</dbReference>
<evidence type="ECO:0000259" key="4">
    <source>
        <dbReference type="PROSITE" id="PS50995"/>
    </source>
</evidence>
<evidence type="ECO:0000256" key="2">
    <source>
        <dbReference type="ARBA" id="ARBA00023125"/>
    </source>
</evidence>
<feature type="domain" description="HTH marR-type" evidence="4">
    <location>
        <begin position="6"/>
        <end position="138"/>
    </location>
</feature>
<evidence type="ECO:0000256" key="3">
    <source>
        <dbReference type="ARBA" id="ARBA00023163"/>
    </source>
</evidence>
<dbReference type="EMBL" id="JAZHFS010000005">
    <property type="protein sequence ID" value="MEF2112123.1"/>
    <property type="molecule type" value="Genomic_DNA"/>
</dbReference>
<dbReference type="Proteomes" id="UP001498469">
    <property type="component" value="Unassembled WGS sequence"/>
</dbReference>
<keyword evidence="1" id="KW-0805">Transcription regulation</keyword>
<name>A0ABU7UL38_9CLOT</name>
<proteinExistence type="predicted"/>